<dbReference type="PANTHER" id="PTHR13483">
    <property type="entry name" value="BOX C_D SNORNA PROTEIN 1-RELATED"/>
    <property type="match status" value="1"/>
</dbReference>
<feature type="compositionally biased region" description="Low complexity" evidence="14">
    <location>
        <begin position="1"/>
        <end position="16"/>
    </location>
</feature>
<comment type="caution">
    <text evidence="16">The sequence shown here is derived from an EMBL/GenBank/DDBJ whole genome shotgun (WGS) entry which is preliminary data.</text>
</comment>
<dbReference type="GO" id="GO:0000463">
    <property type="term" value="P:maturation of LSU-rRNA from tricistronic rRNA transcript (SSU-rRNA, 5.8S rRNA, LSU-rRNA)"/>
    <property type="evidence" value="ECO:0007669"/>
    <property type="project" value="TreeGrafter"/>
</dbReference>
<proteinExistence type="inferred from homology"/>
<dbReference type="AlphaFoldDB" id="A0AA38HPE0"/>
<keyword evidence="5 13" id="KW-0863">Zinc-finger</keyword>
<dbReference type="GO" id="GO:0005634">
    <property type="term" value="C:nucleus"/>
    <property type="evidence" value="ECO:0007669"/>
    <property type="project" value="TreeGrafter"/>
</dbReference>
<evidence type="ECO:0000256" key="9">
    <source>
        <dbReference type="ARBA" id="ARBA00049654"/>
    </source>
</evidence>
<evidence type="ECO:0000256" key="3">
    <source>
        <dbReference type="ARBA" id="ARBA00022553"/>
    </source>
</evidence>
<evidence type="ECO:0000256" key="4">
    <source>
        <dbReference type="ARBA" id="ARBA00022723"/>
    </source>
</evidence>
<comment type="function">
    <text evidence="8">Required for box C/D snoRNAs accumulation involved in snoRNA processing, snoRNA transport to the nucleolus and ribosome biogenesis.</text>
</comment>
<feature type="region of interest" description="Disordered" evidence="14">
    <location>
        <begin position="1"/>
        <end position="20"/>
    </location>
</feature>
<organism evidence="16 17">
    <name type="scientific">Zophobas morio</name>
    <dbReference type="NCBI Taxonomy" id="2755281"/>
    <lineage>
        <taxon>Eukaryota</taxon>
        <taxon>Metazoa</taxon>
        <taxon>Ecdysozoa</taxon>
        <taxon>Arthropoda</taxon>
        <taxon>Hexapoda</taxon>
        <taxon>Insecta</taxon>
        <taxon>Pterygota</taxon>
        <taxon>Neoptera</taxon>
        <taxon>Endopterygota</taxon>
        <taxon>Coleoptera</taxon>
        <taxon>Polyphaga</taxon>
        <taxon>Cucujiformia</taxon>
        <taxon>Tenebrionidae</taxon>
        <taxon>Zophobas</taxon>
    </lineage>
</organism>
<dbReference type="FunFam" id="3.30.60.190:FF:000001">
    <property type="entry name" value="box C/D snoRNA protein 1"/>
    <property type="match status" value="1"/>
</dbReference>
<keyword evidence="17" id="KW-1185">Reference proteome</keyword>
<dbReference type="CDD" id="cd23023">
    <property type="entry name" value="zf-HIT_BCD1"/>
    <property type="match status" value="1"/>
</dbReference>
<dbReference type="Pfam" id="PF25790">
    <property type="entry name" value="BCD1"/>
    <property type="match status" value="1"/>
</dbReference>
<keyword evidence="4" id="KW-0479">Metal-binding</keyword>
<evidence type="ECO:0000256" key="11">
    <source>
        <dbReference type="ARBA" id="ARBA00068630"/>
    </source>
</evidence>
<dbReference type="GO" id="GO:0000492">
    <property type="term" value="P:box C/D snoRNP assembly"/>
    <property type="evidence" value="ECO:0007669"/>
    <property type="project" value="TreeGrafter"/>
</dbReference>
<evidence type="ECO:0000256" key="5">
    <source>
        <dbReference type="ARBA" id="ARBA00022771"/>
    </source>
</evidence>
<evidence type="ECO:0000256" key="1">
    <source>
        <dbReference type="ARBA" id="ARBA00022499"/>
    </source>
</evidence>
<protein>
    <recommendedName>
        <fullName evidence="11">Box C/D snoRNA protein 1</fullName>
    </recommendedName>
    <alternativeName>
        <fullName evidence="12">Zinc finger HIT domain-containing protein 6</fullName>
    </alternativeName>
</protein>
<evidence type="ECO:0000256" key="7">
    <source>
        <dbReference type="ARBA" id="ARBA00022843"/>
    </source>
</evidence>
<dbReference type="InterPro" id="IPR057721">
    <property type="entry name" value="BCD1_alpha/beta"/>
</dbReference>
<dbReference type="GO" id="GO:0070761">
    <property type="term" value="C:pre-snoRNP complex"/>
    <property type="evidence" value="ECO:0007669"/>
    <property type="project" value="TreeGrafter"/>
</dbReference>
<keyword evidence="1" id="KW-1017">Isopeptide bond</keyword>
<evidence type="ECO:0000256" key="12">
    <source>
        <dbReference type="ARBA" id="ARBA00077531"/>
    </source>
</evidence>
<reference evidence="16" key="1">
    <citation type="journal article" date="2023" name="G3 (Bethesda)">
        <title>Whole genome assemblies of Zophobas morio and Tenebrio molitor.</title>
        <authorList>
            <person name="Kaur S."/>
            <person name="Stinson S.A."/>
            <person name="diCenzo G.C."/>
        </authorList>
    </citation>
    <scope>NUCLEOTIDE SEQUENCE</scope>
    <source>
        <strain evidence="16">QUZm001</strain>
    </source>
</reference>
<evidence type="ECO:0000313" key="16">
    <source>
        <dbReference type="EMBL" id="KAJ3641350.1"/>
    </source>
</evidence>
<keyword evidence="7" id="KW-0832">Ubl conjugation</keyword>
<keyword evidence="6" id="KW-0862">Zinc</keyword>
<dbReference type="PANTHER" id="PTHR13483:SF3">
    <property type="entry name" value="BOX C_D SNORNA PROTEIN 1"/>
    <property type="match status" value="1"/>
</dbReference>
<keyword evidence="2" id="KW-0690">Ribosome biogenesis</keyword>
<dbReference type="GO" id="GO:0008270">
    <property type="term" value="F:zinc ion binding"/>
    <property type="evidence" value="ECO:0007669"/>
    <property type="project" value="UniProtKB-UniRule"/>
</dbReference>
<dbReference type="Gene3D" id="3.30.60.190">
    <property type="match status" value="1"/>
</dbReference>
<evidence type="ECO:0000313" key="17">
    <source>
        <dbReference type="Proteomes" id="UP001168821"/>
    </source>
</evidence>
<comment type="subunit">
    <text evidence="10">Interacts with FBL, SNU13, NOP58, NUFIP1, RUVBL1, RUVBL2 and TAF9. Interacts (via HIT-type zinc finger) with the RUVBL1/RUVBL2 complex in the presence of ADP.</text>
</comment>
<dbReference type="GO" id="GO:0048254">
    <property type="term" value="P:snoRNA localization"/>
    <property type="evidence" value="ECO:0007669"/>
    <property type="project" value="TreeGrafter"/>
</dbReference>
<evidence type="ECO:0000256" key="2">
    <source>
        <dbReference type="ARBA" id="ARBA00022517"/>
    </source>
</evidence>
<name>A0AA38HPE0_9CUCU</name>
<evidence type="ECO:0000256" key="8">
    <source>
        <dbReference type="ARBA" id="ARBA00049598"/>
    </source>
</evidence>
<evidence type="ECO:0000256" key="6">
    <source>
        <dbReference type="ARBA" id="ARBA00022833"/>
    </source>
</evidence>
<dbReference type="SUPFAM" id="SSF144232">
    <property type="entry name" value="HIT/MYND zinc finger-like"/>
    <property type="match status" value="1"/>
</dbReference>
<evidence type="ECO:0000256" key="14">
    <source>
        <dbReference type="SAM" id="MobiDB-lite"/>
    </source>
</evidence>
<feature type="domain" description="HIT-type" evidence="15">
    <location>
        <begin position="27"/>
        <end position="61"/>
    </location>
</feature>
<dbReference type="InterPro" id="IPR007529">
    <property type="entry name" value="Znf_HIT"/>
</dbReference>
<evidence type="ECO:0000256" key="10">
    <source>
        <dbReference type="ARBA" id="ARBA00061949"/>
    </source>
</evidence>
<accession>A0AA38HPE0</accession>
<evidence type="ECO:0000259" key="15">
    <source>
        <dbReference type="PROSITE" id="PS51083"/>
    </source>
</evidence>
<dbReference type="Pfam" id="PF04438">
    <property type="entry name" value="zf-HIT"/>
    <property type="match status" value="1"/>
</dbReference>
<dbReference type="PROSITE" id="PS51083">
    <property type="entry name" value="ZF_HIT"/>
    <property type="match status" value="1"/>
</dbReference>
<dbReference type="InterPro" id="IPR051639">
    <property type="entry name" value="BCD1"/>
</dbReference>
<dbReference type="Proteomes" id="UP001168821">
    <property type="component" value="Unassembled WGS sequence"/>
</dbReference>
<comment type="similarity">
    <text evidence="9">Belongs to the BCD1 family.</text>
</comment>
<sequence length="320" mass="36938">MATASTTSPPSTLDSDSPAKKTKLGKCEVCANRDSKYCCPRCEIKTCSLKCNKIHKLEVECSGVRDRTKFIPVNKFTNLDLSSDYRLLEEISRVVDVSKKARCNLRFGLSRRFLLLQQQALQRKISLKFLPRTFARHKNNSSMFNTGTKIIEWHVDWVFVNSENFKVSEEKVPENGRISSILSKYLAKQESEEMQEKLQYYQAADLPGIRILLKAEQKSGKKFYEIDPTYTLKDCLRNKIIIEYPTIHLVLKDQALFYDIVDSDDEEDCKKELQKQMKSGQEVINKIIKKSESEDGLYESLKNFLFISEYSDEEGESEGE</sequence>
<keyword evidence="3" id="KW-0597">Phosphoprotein</keyword>
<dbReference type="EMBL" id="JALNTZ010000009">
    <property type="protein sequence ID" value="KAJ3641350.1"/>
    <property type="molecule type" value="Genomic_DNA"/>
</dbReference>
<evidence type="ECO:0000256" key="13">
    <source>
        <dbReference type="PROSITE-ProRule" id="PRU00453"/>
    </source>
</evidence>
<gene>
    <name evidence="16" type="ORF">Zmor_027861</name>
</gene>